<evidence type="ECO:0008006" key="3">
    <source>
        <dbReference type="Google" id="ProtNLM"/>
    </source>
</evidence>
<evidence type="ECO:0000313" key="2">
    <source>
        <dbReference type="Proteomes" id="UP000503462"/>
    </source>
</evidence>
<evidence type="ECO:0000313" key="1">
    <source>
        <dbReference type="EMBL" id="QIW98677.1"/>
    </source>
</evidence>
<name>A0A6H0XVP3_9PEZI</name>
<gene>
    <name evidence="1" type="ORF">AMS68_004195</name>
</gene>
<keyword evidence="2" id="KW-1185">Reference proteome</keyword>
<dbReference type="OrthoDB" id="5140754at2759"/>
<dbReference type="EMBL" id="CP051141">
    <property type="protein sequence ID" value="QIW98677.1"/>
    <property type="molecule type" value="Genomic_DNA"/>
</dbReference>
<protein>
    <recommendedName>
        <fullName evidence="3">Knr4/Smi1-like domain-containing protein</fullName>
    </recommendedName>
</protein>
<proteinExistence type="predicted"/>
<dbReference type="AlphaFoldDB" id="A0A6H0XVP3"/>
<sequence length="267" mass="30261">MDEARQLSISSALREYQQVVRKHNVSTLKILVEGLTLPPKNAMTDQAADMWRFAVLGHLLSITLTGKITELQQVLSMDLEFDIDGVSHEPVDSRQTWFAAISAEMSEASLDVAFPPPELSYLCSLTNAVHGPGLPYWQRSRYLPLLSPASFETPEDTLLRVAIPARGMDQDSWLDEDDWREQMGSDEVTVGVRIGDKCEGSGASYVLYCCKNGIWAWRYAVHDEQWISDLYDTLEAYLEFYSHFCEPTEQETRNAVRRFGARSPDRS</sequence>
<organism evidence="1 2">
    <name type="scientific">Peltaster fructicola</name>
    <dbReference type="NCBI Taxonomy" id="286661"/>
    <lineage>
        <taxon>Eukaryota</taxon>
        <taxon>Fungi</taxon>
        <taxon>Dikarya</taxon>
        <taxon>Ascomycota</taxon>
        <taxon>Pezizomycotina</taxon>
        <taxon>Dothideomycetes</taxon>
        <taxon>Dothideomycetes incertae sedis</taxon>
        <taxon>Peltaster</taxon>
    </lineage>
</organism>
<accession>A0A6H0XVP3</accession>
<dbReference type="Proteomes" id="UP000503462">
    <property type="component" value="Chromosome 3"/>
</dbReference>
<reference evidence="1 2" key="1">
    <citation type="journal article" date="2016" name="Sci. Rep.">
        <title>Peltaster fructicola genome reveals evolution from an invasive phytopathogen to an ectophytic parasite.</title>
        <authorList>
            <person name="Xu C."/>
            <person name="Chen H."/>
            <person name="Gleason M.L."/>
            <person name="Xu J.R."/>
            <person name="Liu H."/>
            <person name="Zhang R."/>
            <person name="Sun G."/>
        </authorList>
    </citation>
    <scope>NUCLEOTIDE SEQUENCE [LARGE SCALE GENOMIC DNA]</scope>
    <source>
        <strain evidence="1 2">LNHT1506</strain>
    </source>
</reference>